<dbReference type="RefSeq" id="WP_339615144.1">
    <property type="nucleotide sequence ID" value="NZ_AP031500.1"/>
</dbReference>
<keyword evidence="4" id="KW-1185">Reference proteome</keyword>
<keyword evidence="1" id="KW-0812">Transmembrane</keyword>
<feature type="transmembrane region" description="Helical" evidence="1">
    <location>
        <begin position="210"/>
        <end position="226"/>
    </location>
</feature>
<dbReference type="InterPro" id="IPR002541">
    <property type="entry name" value="Cyt_c_assembly"/>
</dbReference>
<evidence type="ECO:0000313" key="3">
    <source>
        <dbReference type="EMBL" id="MFC3154992.1"/>
    </source>
</evidence>
<keyword evidence="1" id="KW-0472">Membrane</keyword>
<dbReference type="Proteomes" id="UP001595548">
    <property type="component" value="Unassembled WGS sequence"/>
</dbReference>
<dbReference type="PANTHER" id="PTHR38034">
    <property type="entry name" value="INNER MEMBRANE PROTEIN YPJD"/>
    <property type="match status" value="1"/>
</dbReference>
<sequence>MSALDINLIAVALYLLAAGYLFISLWRQHPIRRQSLYLLTALALIAHGTGCAKLIIQPQGLALNLFPMLSLIFCTVNIVVLLSAARKPLHNLFILLFPLTIVAIVSSLLPVNNNALLPLTLGLASHVLLSILAYSLLTIATLQALFLAFQNHRLKHKRSLGPSGLLPPLQTMESLLFELLWAGQLLLTGAIVSGVIFLDDLFAQHVVHKTVFTLLAWLIYSILLWGRHSLGWRGYTAIRWALVGFIMLMLAYFGSKIVLEFILDI</sequence>
<name>A0ABV7HUF2_9GAMM</name>
<evidence type="ECO:0000313" key="4">
    <source>
        <dbReference type="Proteomes" id="UP001595548"/>
    </source>
</evidence>
<dbReference type="Pfam" id="PF01578">
    <property type="entry name" value="Cytochrom_C_asm"/>
    <property type="match status" value="1"/>
</dbReference>
<feature type="transmembrane region" description="Helical" evidence="1">
    <location>
        <begin position="6"/>
        <end position="23"/>
    </location>
</feature>
<organism evidence="3 4">
    <name type="scientific">Gilvimarinus japonicus</name>
    <dbReference type="NCBI Taxonomy" id="1796469"/>
    <lineage>
        <taxon>Bacteria</taxon>
        <taxon>Pseudomonadati</taxon>
        <taxon>Pseudomonadota</taxon>
        <taxon>Gammaproteobacteria</taxon>
        <taxon>Cellvibrionales</taxon>
        <taxon>Cellvibrionaceae</taxon>
        <taxon>Gilvimarinus</taxon>
    </lineage>
</organism>
<feature type="transmembrane region" description="Helical" evidence="1">
    <location>
        <begin position="62"/>
        <end position="85"/>
    </location>
</feature>
<dbReference type="InterPro" id="IPR052372">
    <property type="entry name" value="YpjD/HemX"/>
</dbReference>
<dbReference type="EMBL" id="JBHRTL010000006">
    <property type="protein sequence ID" value="MFC3154992.1"/>
    <property type="molecule type" value="Genomic_DNA"/>
</dbReference>
<feature type="transmembrane region" description="Helical" evidence="1">
    <location>
        <begin position="238"/>
        <end position="259"/>
    </location>
</feature>
<feature type="domain" description="Cytochrome c assembly protein" evidence="2">
    <location>
        <begin position="38"/>
        <end position="262"/>
    </location>
</feature>
<comment type="caution">
    <text evidence="3">The sequence shown here is derived from an EMBL/GenBank/DDBJ whole genome shotgun (WGS) entry which is preliminary data.</text>
</comment>
<evidence type="ECO:0000256" key="1">
    <source>
        <dbReference type="SAM" id="Phobius"/>
    </source>
</evidence>
<feature type="transmembrane region" description="Helical" evidence="1">
    <location>
        <begin position="123"/>
        <end position="149"/>
    </location>
</feature>
<proteinExistence type="predicted"/>
<evidence type="ECO:0000259" key="2">
    <source>
        <dbReference type="Pfam" id="PF01578"/>
    </source>
</evidence>
<accession>A0ABV7HUF2</accession>
<protein>
    <submittedName>
        <fullName evidence="3">Inner membrane protein YpjD</fullName>
    </submittedName>
</protein>
<feature type="transmembrane region" description="Helical" evidence="1">
    <location>
        <begin position="92"/>
        <end position="111"/>
    </location>
</feature>
<dbReference type="PANTHER" id="PTHR38034:SF1">
    <property type="entry name" value="INNER MEMBRANE PROTEIN YPJD"/>
    <property type="match status" value="1"/>
</dbReference>
<feature type="transmembrane region" description="Helical" evidence="1">
    <location>
        <begin position="175"/>
        <end position="198"/>
    </location>
</feature>
<keyword evidence="1" id="KW-1133">Transmembrane helix</keyword>
<feature type="transmembrane region" description="Helical" evidence="1">
    <location>
        <begin position="35"/>
        <end position="56"/>
    </location>
</feature>
<gene>
    <name evidence="3" type="ORF">ACFOEB_07240</name>
</gene>
<reference evidence="4" key="1">
    <citation type="journal article" date="2019" name="Int. J. Syst. Evol. Microbiol.">
        <title>The Global Catalogue of Microorganisms (GCM) 10K type strain sequencing project: providing services to taxonomists for standard genome sequencing and annotation.</title>
        <authorList>
            <consortium name="The Broad Institute Genomics Platform"/>
            <consortium name="The Broad Institute Genome Sequencing Center for Infectious Disease"/>
            <person name="Wu L."/>
            <person name="Ma J."/>
        </authorList>
    </citation>
    <scope>NUCLEOTIDE SEQUENCE [LARGE SCALE GENOMIC DNA]</scope>
    <source>
        <strain evidence="4">KCTC 52141</strain>
    </source>
</reference>